<evidence type="ECO:0000256" key="12">
    <source>
        <dbReference type="ARBA" id="ARBA00023273"/>
    </source>
</evidence>
<proteinExistence type="inferred from homology"/>
<evidence type="ECO:0000256" key="5">
    <source>
        <dbReference type="ARBA" id="ARBA00022490"/>
    </source>
</evidence>
<dbReference type="InterPro" id="IPR052365">
    <property type="entry name" value="THEM4/THEM5_acyl-CoA_thioest"/>
</dbReference>
<comment type="catalytic activity">
    <reaction evidence="21">
        <text>decanoyl-CoA + H2O = decanoate + CoA + H(+)</text>
        <dbReference type="Rhea" id="RHEA:40059"/>
        <dbReference type="ChEBI" id="CHEBI:15377"/>
        <dbReference type="ChEBI" id="CHEBI:15378"/>
        <dbReference type="ChEBI" id="CHEBI:27689"/>
        <dbReference type="ChEBI" id="CHEBI:57287"/>
        <dbReference type="ChEBI" id="CHEBI:61430"/>
    </reaction>
    <physiologicalReaction direction="left-to-right" evidence="21">
        <dbReference type="Rhea" id="RHEA:40060"/>
    </physiologicalReaction>
</comment>
<evidence type="ECO:0000256" key="6">
    <source>
        <dbReference type="ARBA" id="ARBA00022703"/>
    </source>
</evidence>
<evidence type="ECO:0000256" key="9">
    <source>
        <dbReference type="ARBA" id="ARBA00022946"/>
    </source>
</evidence>
<keyword evidence="26" id="KW-1185">Reference proteome</keyword>
<comment type="similarity">
    <text evidence="15">Belongs to the THEM4/THEM5 thioesterase family.</text>
</comment>
<feature type="domain" description="Thioesterase" evidence="24">
    <location>
        <begin position="48"/>
        <end position="120"/>
    </location>
</feature>
<evidence type="ECO:0000256" key="11">
    <source>
        <dbReference type="ARBA" id="ARBA00023136"/>
    </source>
</evidence>
<dbReference type="EC" id="3.1.2.2" evidence="16"/>
<evidence type="ECO:0000256" key="19">
    <source>
        <dbReference type="ARBA" id="ARBA00047588"/>
    </source>
</evidence>
<dbReference type="PANTHER" id="PTHR12418">
    <property type="entry name" value="ACYL-COENZYME A THIOESTERASE THEM4"/>
    <property type="match status" value="1"/>
</dbReference>
<gene>
    <name evidence="25" type="ORF">Psch_04075</name>
</gene>
<dbReference type="CDD" id="cd03443">
    <property type="entry name" value="PaaI_thioesterase"/>
    <property type="match status" value="1"/>
</dbReference>
<evidence type="ECO:0000256" key="2">
    <source>
        <dbReference type="ARBA" id="ARBA00004496"/>
    </source>
</evidence>
<keyword evidence="6" id="KW-0053">Apoptosis</keyword>
<keyword evidence="9" id="KW-0809">Transit peptide</keyword>
<dbReference type="InterPro" id="IPR006683">
    <property type="entry name" value="Thioestr_dom"/>
</dbReference>
<accession>A0A4Y7R6K7</accession>
<dbReference type="Pfam" id="PF03061">
    <property type="entry name" value="4HBT"/>
    <property type="match status" value="1"/>
</dbReference>
<evidence type="ECO:0000256" key="10">
    <source>
        <dbReference type="ARBA" id="ARBA00023098"/>
    </source>
</evidence>
<comment type="catalytic activity">
    <reaction evidence="19">
        <text>octanoyl-CoA + H2O = octanoate + CoA + H(+)</text>
        <dbReference type="Rhea" id="RHEA:30143"/>
        <dbReference type="ChEBI" id="CHEBI:15377"/>
        <dbReference type="ChEBI" id="CHEBI:15378"/>
        <dbReference type="ChEBI" id="CHEBI:25646"/>
        <dbReference type="ChEBI" id="CHEBI:57287"/>
        <dbReference type="ChEBI" id="CHEBI:57386"/>
    </reaction>
    <physiologicalReaction direction="left-to-right" evidence="19">
        <dbReference type="Rhea" id="RHEA:30144"/>
    </physiologicalReaction>
</comment>
<evidence type="ECO:0000256" key="21">
    <source>
        <dbReference type="ARBA" id="ARBA00047969"/>
    </source>
</evidence>
<evidence type="ECO:0000313" key="26">
    <source>
        <dbReference type="Proteomes" id="UP000298324"/>
    </source>
</evidence>
<dbReference type="AlphaFoldDB" id="A0A4Y7R6K7"/>
<evidence type="ECO:0000256" key="18">
    <source>
        <dbReference type="ARBA" id="ARBA00043210"/>
    </source>
</evidence>
<dbReference type="GO" id="GO:0005737">
    <property type="term" value="C:cytoplasm"/>
    <property type="evidence" value="ECO:0007669"/>
    <property type="project" value="UniProtKB-SubCell"/>
</dbReference>
<keyword evidence="7" id="KW-0378">Hydrolase</keyword>
<comment type="caution">
    <text evidence="25">The sequence shown here is derived from an EMBL/GenBank/DDBJ whole genome shotgun (WGS) entry which is preliminary data.</text>
</comment>
<dbReference type="InterPro" id="IPR029069">
    <property type="entry name" value="HotDog_dom_sf"/>
</dbReference>
<comment type="catalytic activity">
    <reaction evidence="20">
        <text>hexadecanoyl-CoA + H2O = hexadecanoate + CoA + H(+)</text>
        <dbReference type="Rhea" id="RHEA:16645"/>
        <dbReference type="ChEBI" id="CHEBI:7896"/>
        <dbReference type="ChEBI" id="CHEBI:15377"/>
        <dbReference type="ChEBI" id="CHEBI:15378"/>
        <dbReference type="ChEBI" id="CHEBI:57287"/>
        <dbReference type="ChEBI" id="CHEBI:57379"/>
        <dbReference type="EC" id="3.1.2.2"/>
    </reaction>
    <physiologicalReaction direction="left-to-right" evidence="20">
        <dbReference type="Rhea" id="RHEA:16646"/>
    </physiologicalReaction>
</comment>
<comment type="subcellular location">
    <subcellularLocation>
        <location evidence="3">Cell projection</location>
        <location evidence="3">Ruffle membrane</location>
    </subcellularLocation>
    <subcellularLocation>
        <location evidence="2">Cytoplasm</location>
    </subcellularLocation>
    <subcellularLocation>
        <location evidence="1">Membrane</location>
        <topology evidence="1">Peripheral membrane protein</topology>
    </subcellularLocation>
</comment>
<comment type="catalytic activity">
    <reaction evidence="23">
        <text>tetradecanoyl-CoA + H2O = tetradecanoate + CoA + H(+)</text>
        <dbReference type="Rhea" id="RHEA:40119"/>
        <dbReference type="ChEBI" id="CHEBI:15377"/>
        <dbReference type="ChEBI" id="CHEBI:15378"/>
        <dbReference type="ChEBI" id="CHEBI:30807"/>
        <dbReference type="ChEBI" id="CHEBI:57287"/>
        <dbReference type="ChEBI" id="CHEBI:57385"/>
    </reaction>
    <physiologicalReaction direction="left-to-right" evidence="23">
        <dbReference type="Rhea" id="RHEA:40120"/>
    </physiologicalReaction>
</comment>
<dbReference type="GO" id="GO:0016020">
    <property type="term" value="C:membrane"/>
    <property type="evidence" value="ECO:0007669"/>
    <property type="project" value="UniProtKB-SubCell"/>
</dbReference>
<organism evidence="25 26">
    <name type="scientific">Pelotomaculum schinkii</name>
    <dbReference type="NCBI Taxonomy" id="78350"/>
    <lineage>
        <taxon>Bacteria</taxon>
        <taxon>Bacillati</taxon>
        <taxon>Bacillota</taxon>
        <taxon>Clostridia</taxon>
        <taxon>Eubacteriales</taxon>
        <taxon>Desulfotomaculaceae</taxon>
        <taxon>Pelotomaculum</taxon>
    </lineage>
</organism>
<evidence type="ECO:0000256" key="7">
    <source>
        <dbReference type="ARBA" id="ARBA00022801"/>
    </source>
</evidence>
<dbReference type="RefSeq" id="WP_190259490.1">
    <property type="nucleotide sequence ID" value="NZ_QFGA01000004.1"/>
</dbReference>
<evidence type="ECO:0000259" key="24">
    <source>
        <dbReference type="Pfam" id="PF03061"/>
    </source>
</evidence>
<evidence type="ECO:0000256" key="23">
    <source>
        <dbReference type="ARBA" id="ARBA00048180"/>
    </source>
</evidence>
<keyword evidence="5" id="KW-0963">Cytoplasm</keyword>
<dbReference type="Gene3D" id="3.10.129.10">
    <property type="entry name" value="Hotdog Thioesterase"/>
    <property type="match status" value="1"/>
</dbReference>
<dbReference type="PANTHER" id="PTHR12418:SF19">
    <property type="entry name" value="ACYL-COENZYME A THIOESTERASE THEM4"/>
    <property type="match status" value="1"/>
</dbReference>
<comment type="catalytic activity">
    <reaction evidence="14">
        <text>(9Z)-octadecenoyl-CoA + H2O = (9Z)-octadecenoate + CoA + H(+)</text>
        <dbReference type="Rhea" id="RHEA:40139"/>
        <dbReference type="ChEBI" id="CHEBI:15377"/>
        <dbReference type="ChEBI" id="CHEBI:15378"/>
        <dbReference type="ChEBI" id="CHEBI:30823"/>
        <dbReference type="ChEBI" id="CHEBI:57287"/>
        <dbReference type="ChEBI" id="CHEBI:57387"/>
    </reaction>
    <physiologicalReaction direction="left-to-right" evidence="14">
        <dbReference type="Rhea" id="RHEA:40140"/>
    </physiologicalReaction>
</comment>
<comment type="catalytic activity">
    <reaction evidence="22">
        <text>dodecanoyl-CoA + H2O = dodecanoate + CoA + H(+)</text>
        <dbReference type="Rhea" id="RHEA:30135"/>
        <dbReference type="ChEBI" id="CHEBI:15377"/>
        <dbReference type="ChEBI" id="CHEBI:15378"/>
        <dbReference type="ChEBI" id="CHEBI:18262"/>
        <dbReference type="ChEBI" id="CHEBI:57287"/>
        <dbReference type="ChEBI" id="CHEBI:57375"/>
    </reaction>
    <physiologicalReaction direction="left-to-right" evidence="22">
        <dbReference type="Rhea" id="RHEA:30136"/>
    </physiologicalReaction>
</comment>
<dbReference type="Proteomes" id="UP000298324">
    <property type="component" value="Unassembled WGS sequence"/>
</dbReference>
<evidence type="ECO:0000256" key="8">
    <source>
        <dbReference type="ARBA" id="ARBA00022832"/>
    </source>
</evidence>
<keyword evidence="12" id="KW-0966">Cell projection</keyword>
<keyword evidence="10" id="KW-0443">Lipid metabolism</keyword>
<evidence type="ECO:0000256" key="20">
    <source>
        <dbReference type="ARBA" id="ARBA00047734"/>
    </source>
</evidence>
<evidence type="ECO:0000256" key="14">
    <source>
        <dbReference type="ARBA" id="ARBA00037002"/>
    </source>
</evidence>
<comment type="catalytic activity">
    <reaction evidence="13">
        <text>(5Z,8Z,11Z,14Z)-eicosatetraenoyl-CoA + H2O = (5Z,8Z,11Z,14Z)-eicosatetraenoate + CoA + H(+)</text>
        <dbReference type="Rhea" id="RHEA:40151"/>
        <dbReference type="ChEBI" id="CHEBI:15377"/>
        <dbReference type="ChEBI" id="CHEBI:15378"/>
        <dbReference type="ChEBI" id="CHEBI:32395"/>
        <dbReference type="ChEBI" id="CHEBI:57287"/>
        <dbReference type="ChEBI" id="CHEBI:57368"/>
    </reaction>
    <physiologicalReaction direction="left-to-right" evidence="13">
        <dbReference type="Rhea" id="RHEA:40152"/>
    </physiologicalReaction>
</comment>
<evidence type="ECO:0000256" key="22">
    <source>
        <dbReference type="ARBA" id="ARBA00048074"/>
    </source>
</evidence>
<dbReference type="SUPFAM" id="SSF54637">
    <property type="entry name" value="Thioesterase/thiol ester dehydrase-isomerase"/>
    <property type="match status" value="1"/>
</dbReference>
<evidence type="ECO:0000256" key="4">
    <source>
        <dbReference type="ARBA" id="ARBA00022475"/>
    </source>
</evidence>
<evidence type="ECO:0000256" key="17">
    <source>
        <dbReference type="ARBA" id="ARBA00040123"/>
    </source>
</evidence>
<evidence type="ECO:0000256" key="13">
    <source>
        <dbReference type="ARBA" id="ARBA00035852"/>
    </source>
</evidence>
<dbReference type="EMBL" id="QFGA01000004">
    <property type="protein sequence ID" value="TEB04349.1"/>
    <property type="molecule type" value="Genomic_DNA"/>
</dbReference>
<protein>
    <recommendedName>
        <fullName evidence="17">Acyl-coenzyme A thioesterase THEM4</fullName>
        <ecNumber evidence="16">3.1.2.2</ecNumber>
    </recommendedName>
    <alternativeName>
        <fullName evidence="18">Thioesterase superfamily member 4</fullName>
    </alternativeName>
</protein>
<keyword evidence="8" id="KW-0276">Fatty acid metabolism</keyword>
<sequence length="134" mass="14754">MSKLLKDSNHMCFACSPKNPIGLKLVFEHEGDICRASFIAGPEHQGWNGVMHGGLLTTILDEVMAQWLWSRELSAMTAEMTTRFVNPVPIGAKLTIESRLVANKRRLFLMEADALLPDGSVAAKATAKFMPVKV</sequence>
<dbReference type="GO" id="GO:0016787">
    <property type="term" value="F:hydrolase activity"/>
    <property type="evidence" value="ECO:0007669"/>
    <property type="project" value="UniProtKB-KW"/>
</dbReference>
<name>A0A4Y7R6K7_9FIRM</name>
<evidence type="ECO:0000256" key="3">
    <source>
        <dbReference type="ARBA" id="ARBA00004632"/>
    </source>
</evidence>
<evidence type="ECO:0000313" key="25">
    <source>
        <dbReference type="EMBL" id="TEB04349.1"/>
    </source>
</evidence>
<evidence type="ECO:0000256" key="1">
    <source>
        <dbReference type="ARBA" id="ARBA00004170"/>
    </source>
</evidence>
<keyword evidence="4" id="KW-1003">Cell membrane</keyword>
<evidence type="ECO:0000256" key="16">
    <source>
        <dbReference type="ARBA" id="ARBA00038848"/>
    </source>
</evidence>
<dbReference type="GO" id="GO:0006631">
    <property type="term" value="P:fatty acid metabolic process"/>
    <property type="evidence" value="ECO:0007669"/>
    <property type="project" value="UniProtKB-KW"/>
</dbReference>
<reference evidence="25 26" key="1">
    <citation type="journal article" date="2018" name="Environ. Microbiol.">
        <title>Novel energy conservation strategies and behaviour of Pelotomaculum schinkii driving syntrophic propionate catabolism.</title>
        <authorList>
            <person name="Hidalgo-Ahumada C.A.P."/>
            <person name="Nobu M.K."/>
            <person name="Narihiro T."/>
            <person name="Tamaki H."/>
            <person name="Liu W.T."/>
            <person name="Kamagata Y."/>
            <person name="Stams A.J.M."/>
            <person name="Imachi H."/>
            <person name="Sousa D.Z."/>
        </authorList>
    </citation>
    <scope>NUCLEOTIDE SEQUENCE [LARGE SCALE GENOMIC DNA]</scope>
    <source>
        <strain evidence="25 26">HH</strain>
    </source>
</reference>
<evidence type="ECO:0000256" key="15">
    <source>
        <dbReference type="ARBA" id="ARBA00038456"/>
    </source>
</evidence>
<keyword evidence="11" id="KW-0472">Membrane</keyword>